<evidence type="ECO:0000313" key="2">
    <source>
        <dbReference type="Proteomes" id="UP000008037"/>
    </source>
</evidence>
<dbReference type="STRING" id="1237085.Ngar_c24720"/>
<sequence length="64" mass="6798">MGAILAAILIGILVLAIIGLGWQKFFSGIASGARQVVDNPLVEEAKEYLGGFAGQKDIPKRDRT</sequence>
<dbReference type="InParanoid" id="K0IDC3"/>
<dbReference type="EMBL" id="CP002408">
    <property type="protein sequence ID" value="AFU59396.1"/>
    <property type="molecule type" value="Genomic_DNA"/>
</dbReference>
<dbReference type="HOGENOM" id="CLU_2857213_0_0_2"/>
<protein>
    <submittedName>
        <fullName evidence="1">Uncharacterized protein</fullName>
    </submittedName>
</protein>
<organism evidence="1 2">
    <name type="scientific">Nitrososphaera gargensis (strain Ga9.2)</name>
    <dbReference type="NCBI Taxonomy" id="1237085"/>
    <lineage>
        <taxon>Archaea</taxon>
        <taxon>Nitrososphaerota</taxon>
        <taxon>Nitrososphaeria</taxon>
        <taxon>Nitrososphaerales</taxon>
        <taxon>Nitrososphaeraceae</taxon>
        <taxon>Nitrososphaera</taxon>
    </lineage>
</organism>
<keyword evidence="2" id="KW-1185">Reference proteome</keyword>
<dbReference type="BioCyc" id="CNIT1237085:G1324-2470-MONOMER"/>
<dbReference type="KEGG" id="nga:Ngar_c24720"/>
<proteinExistence type="predicted"/>
<evidence type="ECO:0000313" key="1">
    <source>
        <dbReference type="EMBL" id="AFU59396.1"/>
    </source>
</evidence>
<name>K0IDC3_NITGG</name>
<reference evidence="1 2" key="1">
    <citation type="journal article" date="2012" name="Environ. Microbiol.">
        <title>The genome of the ammonia-oxidizing Candidatus Nitrososphaera gargensis: insights into metabolic versatility and environmental adaptations.</title>
        <authorList>
            <person name="Spang A."/>
            <person name="Poehlein A."/>
            <person name="Offre P."/>
            <person name="Zumbragel S."/>
            <person name="Haider S."/>
            <person name="Rychlik N."/>
            <person name="Nowka B."/>
            <person name="Schmeisser C."/>
            <person name="Lebedeva E.V."/>
            <person name="Rattei T."/>
            <person name="Bohm C."/>
            <person name="Schmid M."/>
            <person name="Galushko A."/>
            <person name="Hatzenpichler R."/>
            <person name="Weinmaier T."/>
            <person name="Daniel R."/>
            <person name="Schleper C."/>
            <person name="Spieck E."/>
            <person name="Streit W."/>
            <person name="Wagner M."/>
        </authorList>
    </citation>
    <scope>NUCLEOTIDE SEQUENCE [LARGE SCALE GENOMIC DNA]</scope>
    <source>
        <strain evidence="2">Ga9.2</strain>
    </source>
</reference>
<dbReference type="AlphaFoldDB" id="K0IDC3"/>
<dbReference type="Proteomes" id="UP000008037">
    <property type="component" value="Chromosome"/>
</dbReference>
<accession>K0IDC3</accession>
<gene>
    <name evidence="1" type="ordered locus">Ngar_c24720</name>
</gene>